<dbReference type="GO" id="GO:0016020">
    <property type="term" value="C:membrane"/>
    <property type="evidence" value="ECO:0007669"/>
    <property type="project" value="InterPro"/>
</dbReference>
<dbReference type="AlphaFoldDB" id="A0A3D9QYA1"/>
<name>A0A3D9QYA1_9BACL</name>
<dbReference type="Gene3D" id="2.40.30.170">
    <property type="match status" value="1"/>
</dbReference>
<evidence type="ECO:0000256" key="1">
    <source>
        <dbReference type="ARBA" id="ARBA00004196"/>
    </source>
</evidence>
<keyword evidence="7" id="KW-1185">Reference proteome</keyword>
<dbReference type="RefSeq" id="WP_116191132.1">
    <property type="nucleotide sequence ID" value="NZ_QTTN01000030.1"/>
</dbReference>
<dbReference type="Gene3D" id="2.40.420.20">
    <property type="match status" value="1"/>
</dbReference>
<sequence>MQTLHSRKRTRRTSLLRLILAGTIAASLLSGCSLLPAEEESLQPPIISKKEEVHDTALVTRGNMELYLTSTATASSDTNNNVSFSESGGILKMMHVQEGDKVKKGDPIAELDTGDLPLQIKLQKLTVEQRSLQYADSLKNSSDKDQIQFAKIDLEKEQLQLSALEKQYAKALLLAPSDGLVTYLIDMKPGEAVEANRVMAVVSDPSKVNFIYESTDSSKITAVKKGYEVDVTFDKKTYKGKVIQTPSTAPKSDNESIQRRNARALIIALDAPKPPVEIGQLADIKLFIEKRDNVLTIPRGALQSMFGRNYIETIENDRVKEVDVEVGLKTNDQVEIIQGIAEGQKVIVDN</sequence>
<dbReference type="EMBL" id="QTTN01000030">
    <property type="protein sequence ID" value="REE70476.1"/>
    <property type="molecule type" value="Genomic_DNA"/>
</dbReference>
<comment type="similarity">
    <text evidence="2">Belongs to the membrane fusion protein (MFP) (TC 8.A.1) family.</text>
</comment>
<dbReference type="OrthoDB" id="1817080at2"/>
<evidence type="ECO:0000256" key="2">
    <source>
        <dbReference type="ARBA" id="ARBA00009477"/>
    </source>
</evidence>
<dbReference type="PANTHER" id="PTHR32347">
    <property type="entry name" value="EFFLUX SYSTEM COMPONENT YKNX-RELATED"/>
    <property type="match status" value="1"/>
</dbReference>
<feature type="domain" description="Multidrug resistance protein MdtA-like C-terminal permuted SH3" evidence="5">
    <location>
        <begin position="293"/>
        <end position="349"/>
    </location>
</feature>
<dbReference type="PROSITE" id="PS51257">
    <property type="entry name" value="PROKAR_LIPOPROTEIN"/>
    <property type="match status" value="1"/>
</dbReference>
<gene>
    <name evidence="6" type="ORF">A8990_13030</name>
</gene>
<comment type="subcellular location">
    <subcellularLocation>
        <location evidence="1">Cell envelope</location>
    </subcellularLocation>
</comment>
<dbReference type="InterPro" id="IPR058627">
    <property type="entry name" value="MdtA-like_C"/>
</dbReference>
<evidence type="ECO:0000313" key="6">
    <source>
        <dbReference type="EMBL" id="REE70476.1"/>
    </source>
</evidence>
<dbReference type="GO" id="GO:0022857">
    <property type="term" value="F:transmembrane transporter activity"/>
    <property type="evidence" value="ECO:0007669"/>
    <property type="project" value="InterPro"/>
</dbReference>
<comment type="caution">
    <text evidence="6">The sequence shown here is derived from an EMBL/GenBank/DDBJ whole genome shotgun (WGS) entry which is preliminary data.</text>
</comment>
<protein>
    <submittedName>
        <fullName evidence="6">RND family efflux transporter MFP subunit</fullName>
    </submittedName>
</protein>
<dbReference type="Pfam" id="PF25967">
    <property type="entry name" value="RND-MFP_C"/>
    <property type="match status" value="1"/>
</dbReference>
<reference evidence="6 7" key="1">
    <citation type="submission" date="2018-08" db="EMBL/GenBank/DDBJ databases">
        <title>Genomic Encyclopedia of Type Strains, Phase III (KMG-III): the genomes of soil and plant-associated and newly described type strains.</title>
        <authorList>
            <person name="Whitman W."/>
        </authorList>
    </citation>
    <scope>NUCLEOTIDE SEQUENCE [LARGE SCALE GENOMIC DNA]</scope>
    <source>
        <strain evidence="6 7">CGMCC 1.10966</strain>
    </source>
</reference>
<dbReference type="Proteomes" id="UP000256304">
    <property type="component" value="Unassembled WGS sequence"/>
</dbReference>
<feature type="coiled-coil region" evidence="4">
    <location>
        <begin position="147"/>
        <end position="174"/>
    </location>
</feature>
<dbReference type="Gene3D" id="2.40.50.100">
    <property type="match status" value="1"/>
</dbReference>
<dbReference type="GO" id="GO:0030313">
    <property type="term" value="C:cell envelope"/>
    <property type="evidence" value="ECO:0007669"/>
    <property type="project" value="UniProtKB-SubCell"/>
</dbReference>
<keyword evidence="3 4" id="KW-0175">Coiled coil</keyword>
<dbReference type="InterPro" id="IPR006143">
    <property type="entry name" value="RND_pump_MFP"/>
</dbReference>
<accession>A0A3D9QYA1</accession>
<evidence type="ECO:0000259" key="5">
    <source>
        <dbReference type="Pfam" id="PF25967"/>
    </source>
</evidence>
<evidence type="ECO:0000313" key="7">
    <source>
        <dbReference type="Proteomes" id="UP000256304"/>
    </source>
</evidence>
<dbReference type="SUPFAM" id="SSF111369">
    <property type="entry name" value="HlyD-like secretion proteins"/>
    <property type="match status" value="1"/>
</dbReference>
<proteinExistence type="inferred from homology"/>
<organism evidence="6 7">
    <name type="scientific">Paenibacillus taihuensis</name>
    <dbReference type="NCBI Taxonomy" id="1156355"/>
    <lineage>
        <taxon>Bacteria</taxon>
        <taxon>Bacillati</taxon>
        <taxon>Bacillota</taxon>
        <taxon>Bacilli</taxon>
        <taxon>Bacillales</taxon>
        <taxon>Paenibacillaceae</taxon>
        <taxon>Paenibacillus</taxon>
    </lineage>
</organism>
<dbReference type="NCBIfam" id="TIGR01730">
    <property type="entry name" value="RND_mfp"/>
    <property type="match status" value="1"/>
</dbReference>
<dbReference type="InterPro" id="IPR050465">
    <property type="entry name" value="UPF0194_transport"/>
</dbReference>
<evidence type="ECO:0000256" key="4">
    <source>
        <dbReference type="SAM" id="Coils"/>
    </source>
</evidence>
<evidence type="ECO:0000256" key="3">
    <source>
        <dbReference type="ARBA" id="ARBA00023054"/>
    </source>
</evidence>